<dbReference type="InterPro" id="IPR046347">
    <property type="entry name" value="bZIP_sf"/>
</dbReference>
<dbReference type="EMBL" id="KQ474073">
    <property type="protein sequence ID" value="KPV78193.1"/>
    <property type="molecule type" value="Genomic_DNA"/>
</dbReference>
<feature type="compositionally biased region" description="Basic and acidic residues" evidence="1">
    <location>
        <begin position="56"/>
        <end position="81"/>
    </location>
</feature>
<dbReference type="Gene3D" id="1.20.5.170">
    <property type="match status" value="1"/>
</dbReference>
<sequence length="354" mass="37718">MDSPTPEPPRASSRKRTATSLAASDSHLDTAVPEHGDDAHGPAKKKRAPRSTAAEKQAKKVARMERNRLAAQVSRDKKRQEAELLAKRVAELEAQLVVDSPASSASPSFALPPTPASFTAALPAATTTTTTRDALVERLQDENESLKTQLALEQLQSQSLQIRLSSLEAKFGRLEQLLSHANTGGQQVQHERREGGALDSTAPAAEVGSTETDSSRLVAREDDISLPRKLSHPSFLPLPPPPSTSRATTTSTSASSSTSMHSSASTLAPQPSTARPSLHQLLSAITVPSTTCPTTSSRRRGSTGRAGSTSAPSRRPTRASPPRRHRRSSKSASLTCSSSCAKTRLVRLKLSVRR</sequence>
<evidence type="ECO:0000313" key="3">
    <source>
        <dbReference type="EMBL" id="KPV78193.1"/>
    </source>
</evidence>
<dbReference type="GeneID" id="28975894"/>
<proteinExistence type="predicted"/>
<reference evidence="3 4" key="1">
    <citation type="journal article" date="2015" name="Front. Microbiol.">
        <title>Genome sequence of the plant growth promoting endophytic yeast Rhodotorula graminis WP1.</title>
        <authorList>
            <person name="Firrincieli A."/>
            <person name="Otillar R."/>
            <person name="Salamov A."/>
            <person name="Schmutz J."/>
            <person name="Khan Z."/>
            <person name="Redman R.S."/>
            <person name="Fleck N.D."/>
            <person name="Lindquist E."/>
            <person name="Grigoriev I.V."/>
            <person name="Doty S.L."/>
        </authorList>
    </citation>
    <scope>NUCLEOTIDE SEQUENCE [LARGE SCALE GENOMIC DNA]</scope>
    <source>
        <strain evidence="3 4">WP1</strain>
    </source>
</reference>
<feature type="domain" description="BZIP" evidence="2">
    <location>
        <begin position="57"/>
        <end position="95"/>
    </location>
</feature>
<feature type="compositionally biased region" description="Low complexity" evidence="1">
    <location>
        <begin position="284"/>
        <end position="296"/>
    </location>
</feature>
<dbReference type="InterPro" id="IPR004827">
    <property type="entry name" value="bZIP"/>
</dbReference>
<dbReference type="Pfam" id="PF00170">
    <property type="entry name" value="bZIP_1"/>
    <property type="match status" value="1"/>
</dbReference>
<feature type="compositionally biased region" description="Basic and acidic residues" evidence="1">
    <location>
        <begin position="26"/>
        <end position="41"/>
    </location>
</feature>
<name>A0A194SBT3_RHOGW</name>
<feature type="compositionally biased region" description="Low complexity" evidence="1">
    <location>
        <begin position="244"/>
        <end position="268"/>
    </location>
</feature>
<feature type="region of interest" description="Disordered" evidence="1">
    <location>
        <begin position="1"/>
        <end position="81"/>
    </location>
</feature>
<dbReference type="STRING" id="578459.A0A194SBT3"/>
<evidence type="ECO:0000256" key="1">
    <source>
        <dbReference type="SAM" id="MobiDB-lite"/>
    </source>
</evidence>
<dbReference type="SUPFAM" id="SSF57959">
    <property type="entry name" value="Leucine zipper domain"/>
    <property type="match status" value="1"/>
</dbReference>
<organism evidence="3 4">
    <name type="scientific">Rhodotorula graminis (strain WP1)</name>
    <dbReference type="NCBI Taxonomy" id="578459"/>
    <lineage>
        <taxon>Eukaryota</taxon>
        <taxon>Fungi</taxon>
        <taxon>Dikarya</taxon>
        <taxon>Basidiomycota</taxon>
        <taxon>Pucciniomycotina</taxon>
        <taxon>Microbotryomycetes</taxon>
        <taxon>Sporidiobolales</taxon>
        <taxon>Sporidiobolaceae</taxon>
        <taxon>Rhodotorula</taxon>
    </lineage>
</organism>
<dbReference type="OrthoDB" id="295274at2759"/>
<keyword evidence="4" id="KW-1185">Reference proteome</keyword>
<feature type="region of interest" description="Disordered" evidence="1">
    <location>
        <begin position="182"/>
        <end position="336"/>
    </location>
</feature>
<accession>A0A194SBT3</accession>
<dbReference type="GO" id="GO:0003700">
    <property type="term" value="F:DNA-binding transcription factor activity"/>
    <property type="evidence" value="ECO:0007669"/>
    <property type="project" value="InterPro"/>
</dbReference>
<feature type="compositionally biased region" description="Basic residues" evidence="1">
    <location>
        <begin position="315"/>
        <end position="329"/>
    </location>
</feature>
<gene>
    <name evidence="3" type="ORF">RHOBADRAFT_50692</name>
</gene>
<dbReference type="AlphaFoldDB" id="A0A194SBT3"/>
<protein>
    <recommendedName>
        <fullName evidence="2">BZIP domain-containing protein</fullName>
    </recommendedName>
</protein>
<dbReference type="Proteomes" id="UP000053890">
    <property type="component" value="Unassembled WGS sequence"/>
</dbReference>
<feature type="compositionally biased region" description="Low complexity" evidence="1">
    <location>
        <begin position="303"/>
        <end position="314"/>
    </location>
</feature>
<evidence type="ECO:0000313" key="4">
    <source>
        <dbReference type="Proteomes" id="UP000053890"/>
    </source>
</evidence>
<dbReference type="PROSITE" id="PS50217">
    <property type="entry name" value="BZIP"/>
    <property type="match status" value="1"/>
</dbReference>
<dbReference type="RefSeq" id="XP_018274242.1">
    <property type="nucleotide sequence ID" value="XM_018415446.1"/>
</dbReference>
<evidence type="ECO:0000259" key="2">
    <source>
        <dbReference type="PROSITE" id="PS50217"/>
    </source>
</evidence>